<keyword evidence="3" id="KW-0413">Isomerase</keyword>
<evidence type="ECO:0000259" key="2">
    <source>
        <dbReference type="Pfam" id="PF01261"/>
    </source>
</evidence>
<keyword evidence="4" id="KW-1185">Reference proteome</keyword>
<reference evidence="3" key="2">
    <citation type="submission" date="2020-09" db="EMBL/GenBank/DDBJ databases">
        <authorList>
            <person name="Sun Q."/>
            <person name="Ohkuma M."/>
        </authorList>
    </citation>
    <scope>NUCLEOTIDE SEQUENCE</scope>
    <source>
        <strain evidence="3">JCM 3051</strain>
    </source>
</reference>
<dbReference type="PANTHER" id="PTHR12110:SF41">
    <property type="entry name" value="INOSOSE DEHYDRATASE"/>
    <property type="match status" value="1"/>
</dbReference>
<feature type="domain" description="Xylose isomerase-like TIM barrel" evidence="2">
    <location>
        <begin position="48"/>
        <end position="216"/>
    </location>
</feature>
<dbReference type="RefSeq" id="WP_171104688.1">
    <property type="nucleotide sequence ID" value="NZ_BMPT01000003.1"/>
</dbReference>
<reference evidence="3" key="1">
    <citation type="journal article" date="2014" name="Int. J. Syst. Evol. Microbiol.">
        <title>Complete genome sequence of Corynebacterium casei LMG S-19264T (=DSM 44701T), isolated from a smear-ripened cheese.</title>
        <authorList>
            <consortium name="US DOE Joint Genome Institute (JGI-PGF)"/>
            <person name="Walter F."/>
            <person name="Albersmeier A."/>
            <person name="Kalinowski J."/>
            <person name="Ruckert C."/>
        </authorList>
    </citation>
    <scope>NUCLEOTIDE SEQUENCE</scope>
    <source>
        <strain evidence="3">JCM 3051</strain>
    </source>
</reference>
<comment type="caution">
    <text evidence="3">The sequence shown here is derived from an EMBL/GenBank/DDBJ whole genome shotgun (WGS) entry which is preliminary data.</text>
</comment>
<sequence>MPTSVGSISVQLYSVRDAIAEDLPGAVARLAGLGLTRVEPYAFHERTAEYRAAFEAAGVTAPSGHAPLLTADTPETILDAAAELGMETVVDPYVPPEQWQEREQVLRTADRLGALADLAAERGLAFGYHNHAWELSTRLDGRHALEVLVDHLAPGVVLEVDAYWAAVGGADVPALLTTLGDRVRLLHVKDGPLDGDVERQEPLGAGEVDQPPILAAAPRATRVIEFDAYAGDVFDGIARSLAWLTEHDR</sequence>
<dbReference type="Gene3D" id="3.20.20.150">
    <property type="entry name" value="Divalent-metal-dependent TIM barrel enzymes"/>
    <property type="match status" value="1"/>
</dbReference>
<dbReference type="InterPro" id="IPR013022">
    <property type="entry name" value="Xyl_isomerase-like_TIM-brl"/>
</dbReference>
<dbReference type="AlphaFoldDB" id="A0A8H9GFV3"/>
<dbReference type="PANTHER" id="PTHR12110">
    <property type="entry name" value="HYDROXYPYRUVATE ISOMERASE"/>
    <property type="match status" value="1"/>
</dbReference>
<dbReference type="Pfam" id="PF01261">
    <property type="entry name" value="AP_endonuc_2"/>
    <property type="match status" value="1"/>
</dbReference>
<proteinExistence type="predicted"/>
<dbReference type="SUPFAM" id="SSF51658">
    <property type="entry name" value="Xylose isomerase-like"/>
    <property type="match status" value="1"/>
</dbReference>
<keyword evidence="1" id="KW-0119">Carbohydrate metabolism</keyword>
<dbReference type="InterPro" id="IPR036237">
    <property type="entry name" value="Xyl_isomerase-like_sf"/>
</dbReference>
<name>A0A8H9GFV3_9MICO</name>
<dbReference type="EMBL" id="BMPT01000003">
    <property type="protein sequence ID" value="GGM17497.1"/>
    <property type="molecule type" value="Genomic_DNA"/>
</dbReference>
<protein>
    <submittedName>
        <fullName evidence="3">Xylose isomerase</fullName>
    </submittedName>
</protein>
<evidence type="ECO:0000256" key="1">
    <source>
        <dbReference type="ARBA" id="ARBA00023277"/>
    </source>
</evidence>
<dbReference type="GO" id="GO:0016853">
    <property type="term" value="F:isomerase activity"/>
    <property type="evidence" value="ECO:0007669"/>
    <property type="project" value="UniProtKB-KW"/>
</dbReference>
<evidence type="ECO:0000313" key="3">
    <source>
        <dbReference type="EMBL" id="GGM17497.1"/>
    </source>
</evidence>
<dbReference type="InterPro" id="IPR050312">
    <property type="entry name" value="IolE/XylAMocC-like"/>
</dbReference>
<gene>
    <name evidence="3" type="ORF">GCM10010102_11480</name>
</gene>
<organism evidence="3 4">
    <name type="scientific">Promicromonospora citrea</name>
    <dbReference type="NCBI Taxonomy" id="43677"/>
    <lineage>
        <taxon>Bacteria</taxon>
        <taxon>Bacillati</taxon>
        <taxon>Actinomycetota</taxon>
        <taxon>Actinomycetes</taxon>
        <taxon>Micrococcales</taxon>
        <taxon>Promicromonosporaceae</taxon>
        <taxon>Promicromonospora</taxon>
    </lineage>
</organism>
<accession>A0A8H9GFV3</accession>
<dbReference type="Proteomes" id="UP000655589">
    <property type="component" value="Unassembled WGS sequence"/>
</dbReference>
<evidence type="ECO:0000313" key="4">
    <source>
        <dbReference type="Proteomes" id="UP000655589"/>
    </source>
</evidence>